<sequence>MANVEKALTLKALHEAPEILRVVNVWDAITAKVASEVDGTRAIATAGHSIAASHGFPDGEMPLELLLAAVERIVKATDLPVSADFDAGFGDPGEVTRRAIGIGVVGANVEDRMKPLEESIRTVEQIIAAAQAEGIEFQLNARTDVFVKAGDLPVEEKVAQAVERGRAFLEAGASLVFVPGVLAADVTRQLVAGLGERKLSVIGLPGALSAAEYEALGVARISYGPLTQRVALRAYRDLATDLYGDGVIPQDTPALN</sequence>
<dbReference type="InterPro" id="IPR039556">
    <property type="entry name" value="ICL/PEPM"/>
</dbReference>
<proteinExistence type="predicted"/>
<keyword evidence="2" id="KW-1185">Reference proteome</keyword>
<evidence type="ECO:0000313" key="1">
    <source>
        <dbReference type="EMBL" id="MFC6152963.1"/>
    </source>
</evidence>
<dbReference type="RefSeq" id="WP_128219418.1">
    <property type="nucleotide sequence ID" value="NZ_CP034929.1"/>
</dbReference>
<gene>
    <name evidence="1" type="ORF">ACFPWU_04705</name>
</gene>
<dbReference type="CDD" id="cd00377">
    <property type="entry name" value="ICL_PEPM"/>
    <property type="match status" value="1"/>
</dbReference>
<comment type="caution">
    <text evidence="1">The sequence shown here is derived from an EMBL/GenBank/DDBJ whole genome shotgun (WGS) entry which is preliminary data.</text>
</comment>
<organism evidence="1 2">
    <name type="scientific">Nocardioides yefusunii</name>
    <dbReference type="NCBI Taxonomy" id="2500546"/>
    <lineage>
        <taxon>Bacteria</taxon>
        <taxon>Bacillati</taxon>
        <taxon>Actinomycetota</taxon>
        <taxon>Actinomycetes</taxon>
        <taxon>Propionibacteriales</taxon>
        <taxon>Nocardioidaceae</taxon>
        <taxon>Nocardioides</taxon>
    </lineage>
</organism>
<dbReference type="Proteomes" id="UP001596098">
    <property type="component" value="Unassembled WGS sequence"/>
</dbReference>
<dbReference type="PANTHER" id="PTHR42905">
    <property type="entry name" value="PHOSPHOENOLPYRUVATE CARBOXYLASE"/>
    <property type="match status" value="1"/>
</dbReference>
<dbReference type="InterPro" id="IPR040442">
    <property type="entry name" value="Pyrv_kinase-like_dom_sf"/>
</dbReference>
<accession>A0ABW1QUK1</accession>
<reference evidence="2" key="1">
    <citation type="journal article" date="2019" name="Int. J. Syst. Evol. Microbiol.">
        <title>The Global Catalogue of Microorganisms (GCM) 10K type strain sequencing project: providing services to taxonomists for standard genome sequencing and annotation.</title>
        <authorList>
            <consortium name="The Broad Institute Genomics Platform"/>
            <consortium name="The Broad Institute Genome Sequencing Center for Infectious Disease"/>
            <person name="Wu L."/>
            <person name="Ma J."/>
        </authorList>
    </citation>
    <scope>NUCLEOTIDE SEQUENCE [LARGE SCALE GENOMIC DNA]</scope>
    <source>
        <strain evidence="2">DFY28</strain>
    </source>
</reference>
<dbReference type="Pfam" id="PF13714">
    <property type="entry name" value="PEP_mutase"/>
    <property type="match status" value="1"/>
</dbReference>
<evidence type="ECO:0000313" key="2">
    <source>
        <dbReference type="Proteomes" id="UP001596098"/>
    </source>
</evidence>
<dbReference type="GO" id="GO:0016829">
    <property type="term" value="F:lyase activity"/>
    <property type="evidence" value="ECO:0007669"/>
    <property type="project" value="UniProtKB-KW"/>
</dbReference>
<name>A0ABW1QUK1_9ACTN</name>
<keyword evidence="1" id="KW-0456">Lyase</keyword>
<dbReference type="Gene3D" id="3.20.20.60">
    <property type="entry name" value="Phosphoenolpyruvate-binding domains"/>
    <property type="match status" value="1"/>
</dbReference>
<protein>
    <submittedName>
        <fullName evidence="1">Isocitrate lyase/phosphoenolpyruvate mutase family protein</fullName>
    </submittedName>
</protein>
<dbReference type="SUPFAM" id="SSF51621">
    <property type="entry name" value="Phosphoenolpyruvate/pyruvate domain"/>
    <property type="match status" value="1"/>
</dbReference>
<dbReference type="InterPro" id="IPR015813">
    <property type="entry name" value="Pyrv/PenolPyrv_kinase-like_dom"/>
</dbReference>
<dbReference type="EMBL" id="JBHSQI010000002">
    <property type="protein sequence ID" value="MFC6152963.1"/>
    <property type="molecule type" value="Genomic_DNA"/>
</dbReference>
<dbReference type="PANTHER" id="PTHR42905:SF16">
    <property type="entry name" value="CARBOXYPHOSPHONOENOLPYRUVATE PHOSPHONOMUTASE-LIKE PROTEIN (AFU_ORTHOLOGUE AFUA_5G07230)"/>
    <property type="match status" value="1"/>
</dbReference>